<accession>A0A0G1FCB2</accession>
<dbReference type="EMBL" id="LCFB01000018">
    <property type="protein sequence ID" value="KKS84503.1"/>
    <property type="molecule type" value="Genomic_DNA"/>
</dbReference>
<dbReference type="InterPro" id="IPR014717">
    <property type="entry name" value="Transl_elong_EF1B/ribsomal_bS6"/>
</dbReference>
<keyword evidence="1" id="KW-0812">Transmembrane</keyword>
<sequence length="248" mass="27350">MKNYFSNLSREYSVYLLPTVVVLVLILVTMYVTIPKLQEITELNANIETQQEQLIQLKKKRVLLQSISRNEVIERIKTTSSAIPSEKDAGTVIATIEGVSTLHQIGLDSLSFSPGSVSSDSAKTPLPTVHESLGTPAFPVNIQVRGDKVQFSQFLTSIQEARRLFDISEATVTYFPDVQNFVSAELVLYAYYVPPITTISAIETPIIEITDEEQALLAKVAQFPEIGVQFAVGQTPPEAVGKTNLFSQ</sequence>
<feature type="transmembrane region" description="Helical" evidence="1">
    <location>
        <begin position="12"/>
        <end position="34"/>
    </location>
</feature>
<keyword evidence="1" id="KW-1133">Transmembrane helix</keyword>
<evidence type="ECO:0000313" key="3">
    <source>
        <dbReference type="Proteomes" id="UP000034543"/>
    </source>
</evidence>
<dbReference type="AlphaFoldDB" id="A0A0G1FCB2"/>
<name>A0A0G1FCB2_9BACT</name>
<evidence type="ECO:0000313" key="2">
    <source>
        <dbReference type="EMBL" id="KKS84503.1"/>
    </source>
</evidence>
<protein>
    <recommendedName>
        <fullName evidence="4">Type IV pilus assembly protein PilO</fullName>
    </recommendedName>
</protein>
<evidence type="ECO:0008006" key="4">
    <source>
        <dbReference type="Google" id="ProtNLM"/>
    </source>
</evidence>
<comment type="caution">
    <text evidence="2">The sequence shown here is derived from an EMBL/GenBank/DDBJ whole genome shotgun (WGS) entry which is preliminary data.</text>
</comment>
<reference evidence="2 3" key="1">
    <citation type="journal article" date="2015" name="Nature">
        <title>rRNA introns, odd ribosomes, and small enigmatic genomes across a large radiation of phyla.</title>
        <authorList>
            <person name="Brown C.T."/>
            <person name="Hug L.A."/>
            <person name="Thomas B.C."/>
            <person name="Sharon I."/>
            <person name="Castelle C.J."/>
            <person name="Singh A."/>
            <person name="Wilkins M.J."/>
            <person name="Williams K.H."/>
            <person name="Banfield J.F."/>
        </authorList>
    </citation>
    <scope>NUCLEOTIDE SEQUENCE [LARGE SCALE GENOMIC DNA]</scope>
</reference>
<gene>
    <name evidence="2" type="ORF">UV59_C0018G0015</name>
</gene>
<proteinExistence type="predicted"/>
<dbReference type="Gene3D" id="3.30.70.60">
    <property type="match status" value="1"/>
</dbReference>
<dbReference type="STRING" id="1618436.UV59_C0018G0015"/>
<keyword evidence="1" id="KW-0472">Membrane</keyword>
<organism evidence="2 3">
    <name type="scientific">Candidatus Gottesmanbacteria bacterium GW2011_GWA1_43_11</name>
    <dbReference type="NCBI Taxonomy" id="1618436"/>
    <lineage>
        <taxon>Bacteria</taxon>
        <taxon>Candidatus Gottesmaniibacteriota</taxon>
    </lineage>
</organism>
<dbReference type="Proteomes" id="UP000034543">
    <property type="component" value="Unassembled WGS sequence"/>
</dbReference>
<evidence type="ECO:0000256" key="1">
    <source>
        <dbReference type="SAM" id="Phobius"/>
    </source>
</evidence>